<comment type="caution">
    <text evidence="5">The sequence shown here is derived from an EMBL/GenBank/DDBJ whole genome shotgun (WGS) entry which is preliminary data.</text>
</comment>
<evidence type="ECO:0000256" key="3">
    <source>
        <dbReference type="ARBA" id="ARBA00023293"/>
    </source>
</evidence>
<organism evidence="5 6">
    <name type="scientific">Ignelater luminosus</name>
    <name type="common">Cucubano</name>
    <name type="synonym">Pyrophorus luminosus</name>
    <dbReference type="NCBI Taxonomy" id="2038154"/>
    <lineage>
        <taxon>Eukaryota</taxon>
        <taxon>Metazoa</taxon>
        <taxon>Ecdysozoa</taxon>
        <taxon>Arthropoda</taxon>
        <taxon>Hexapoda</taxon>
        <taxon>Insecta</taxon>
        <taxon>Pterygota</taxon>
        <taxon>Neoptera</taxon>
        <taxon>Endopterygota</taxon>
        <taxon>Coleoptera</taxon>
        <taxon>Polyphaga</taxon>
        <taxon>Elateriformia</taxon>
        <taxon>Elateroidea</taxon>
        <taxon>Elateridae</taxon>
        <taxon>Agrypninae</taxon>
        <taxon>Pyrophorini</taxon>
        <taxon>Ignelater</taxon>
    </lineage>
</organism>
<dbReference type="GO" id="GO:0004383">
    <property type="term" value="F:guanylate cyclase activity"/>
    <property type="evidence" value="ECO:0007669"/>
    <property type="project" value="UniProtKB-EC"/>
</dbReference>
<evidence type="ECO:0000313" key="5">
    <source>
        <dbReference type="EMBL" id="KAF2886345.1"/>
    </source>
</evidence>
<dbReference type="Pfam" id="PF07701">
    <property type="entry name" value="HNOBA"/>
    <property type="match status" value="1"/>
</dbReference>
<keyword evidence="6" id="KW-1185">Reference proteome</keyword>
<reference evidence="5" key="1">
    <citation type="submission" date="2019-08" db="EMBL/GenBank/DDBJ databases">
        <title>The genome of the North American firefly Photinus pyralis.</title>
        <authorList>
            <consortium name="Photinus pyralis genome working group"/>
            <person name="Fallon T.R."/>
            <person name="Sander Lower S.E."/>
            <person name="Weng J.-K."/>
        </authorList>
    </citation>
    <scope>NUCLEOTIDE SEQUENCE</scope>
    <source>
        <strain evidence="5">TRF0915ILg1</strain>
        <tissue evidence="5">Whole body</tissue>
    </source>
</reference>
<dbReference type="EC" id="4.6.1.2" evidence="1"/>
<dbReference type="OrthoDB" id="1890790at2759"/>
<dbReference type="Proteomes" id="UP000801492">
    <property type="component" value="Unassembled WGS sequence"/>
</dbReference>
<protein>
    <recommendedName>
        <fullName evidence="1">guanylate cyclase</fullName>
        <ecNumber evidence="1">4.6.1.2</ecNumber>
    </recommendedName>
</protein>
<gene>
    <name evidence="5" type="ORF">ILUMI_19828</name>
</gene>
<dbReference type="PANTHER" id="PTHR45655">
    <property type="entry name" value="GUANYLATE CYCLASE SOLUBLE SUBUNIT BETA-2"/>
    <property type="match status" value="1"/>
</dbReference>
<dbReference type="GO" id="GO:0008074">
    <property type="term" value="C:guanylate cyclase complex, soluble"/>
    <property type="evidence" value="ECO:0007669"/>
    <property type="project" value="TreeGrafter"/>
</dbReference>
<evidence type="ECO:0000259" key="4">
    <source>
        <dbReference type="Pfam" id="PF07701"/>
    </source>
</evidence>
<dbReference type="Gene3D" id="3.30.450.260">
    <property type="entry name" value="Haem NO binding associated domain"/>
    <property type="match status" value="1"/>
</dbReference>
<feature type="domain" description="Haem NO binding associated" evidence="4">
    <location>
        <begin position="19"/>
        <end position="178"/>
    </location>
</feature>
<dbReference type="GO" id="GO:0019934">
    <property type="term" value="P:cGMP-mediated signaling"/>
    <property type="evidence" value="ECO:0007669"/>
    <property type="project" value="TreeGrafter"/>
</dbReference>
<evidence type="ECO:0000256" key="1">
    <source>
        <dbReference type="ARBA" id="ARBA00012202"/>
    </source>
</evidence>
<keyword evidence="2" id="KW-0547">Nucleotide-binding</keyword>
<dbReference type="GO" id="GO:0000166">
    <property type="term" value="F:nucleotide binding"/>
    <property type="evidence" value="ECO:0007669"/>
    <property type="project" value="UniProtKB-KW"/>
</dbReference>
<dbReference type="GO" id="GO:0070482">
    <property type="term" value="P:response to oxygen levels"/>
    <property type="evidence" value="ECO:0007669"/>
    <property type="project" value="TreeGrafter"/>
</dbReference>
<name>A0A8K0CM66_IGNLU</name>
<dbReference type="PANTHER" id="PTHR45655:SF5">
    <property type="entry name" value="SOLUBLE GUANYLATE CYCLASE 89DA-RELATED"/>
    <property type="match status" value="1"/>
</dbReference>
<dbReference type="AlphaFoldDB" id="A0A8K0CM66"/>
<dbReference type="InterPro" id="IPR011645">
    <property type="entry name" value="HNOB_dom_associated"/>
</dbReference>
<evidence type="ECO:0000313" key="6">
    <source>
        <dbReference type="Proteomes" id="UP000801492"/>
    </source>
</evidence>
<evidence type="ECO:0000256" key="2">
    <source>
        <dbReference type="ARBA" id="ARBA00022741"/>
    </source>
</evidence>
<dbReference type="EMBL" id="VTPC01088011">
    <property type="protein sequence ID" value="KAF2886345.1"/>
    <property type="molecule type" value="Genomic_DNA"/>
</dbReference>
<sequence length="178" mass="20046">MRSCTKKVSHLQTSSKLKPVPCELLLNLFPFGMLINPAMEIIGVGERLMQVWGEKSSILGHPVTESFRMRRPKGISFTWKNLFYLRSVMFSLEFLCGGMGSNSAEGSKTPETEHVADKKTTEMHVDQLAVSASNTIGRPISPYQLRRESNHGLRNILLKGQMRYIEDINAIMFLCSPV</sequence>
<accession>A0A8K0CM66</accession>
<keyword evidence="3" id="KW-0141">cGMP biosynthesis</keyword>
<dbReference type="InterPro" id="IPR042463">
    <property type="entry name" value="HNOB_dom_associated_sf"/>
</dbReference>
<proteinExistence type="predicted"/>